<keyword evidence="11" id="KW-1185">Reference proteome</keyword>
<organism evidence="10 11">
    <name type="scientific">Tahibacter harae</name>
    <dbReference type="NCBI Taxonomy" id="2963937"/>
    <lineage>
        <taxon>Bacteria</taxon>
        <taxon>Pseudomonadati</taxon>
        <taxon>Pseudomonadota</taxon>
        <taxon>Gammaproteobacteria</taxon>
        <taxon>Lysobacterales</taxon>
        <taxon>Rhodanobacteraceae</taxon>
        <taxon>Tahibacter</taxon>
    </lineage>
</organism>
<proteinExistence type="inferred from homology"/>
<accession>A0ABT1QXS4</accession>
<keyword evidence="6" id="KW-0560">Oxidoreductase</keyword>
<reference evidence="10" key="1">
    <citation type="submission" date="2022-07" db="EMBL/GenBank/DDBJ databases">
        <title>Tahibacter sp., a new gammaproteobacterium isolated from the silt sample collected at pig farm.</title>
        <authorList>
            <person name="Chen H."/>
        </authorList>
    </citation>
    <scope>NUCLEOTIDE SEQUENCE</scope>
    <source>
        <strain evidence="10">P2K</strain>
    </source>
</reference>
<dbReference type="InterPro" id="IPR013785">
    <property type="entry name" value="Aldolase_TIM"/>
</dbReference>
<keyword evidence="4" id="KW-0285">Flavoprotein</keyword>
<protein>
    <recommendedName>
        <fullName evidence="8">Propionate 3-nitronate monooxygenase</fullName>
    </recommendedName>
</protein>
<dbReference type="RefSeq" id="WP_255916253.1">
    <property type="nucleotide sequence ID" value="NZ_JANFQO010000024.1"/>
</dbReference>
<dbReference type="SUPFAM" id="SSF51412">
    <property type="entry name" value="Inosine monophosphate dehydrogenase (IMPDH)"/>
    <property type="match status" value="1"/>
</dbReference>
<evidence type="ECO:0000256" key="4">
    <source>
        <dbReference type="ARBA" id="ARBA00022630"/>
    </source>
</evidence>
<dbReference type="Gene3D" id="3.20.20.70">
    <property type="entry name" value="Aldolase class I"/>
    <property type="match status" value="1"/>
</dbReference>
<dbReference type="CDD" id="cd04730">
    <property type="entry name" value="NPD_like"/>
    <property type="match status" value="1"/>
</dbReference>
<evidence type="ECO:0000256" key="8">
    <source>
        <dbReference type="ARBA" id="ARBA00031155"/>
    </source>
</evidence>
<evidence type="ECO:0000256" key="6">
    <source>
        <dbReference type="ARBA" id="ARBA00023002"/>
    </source>
</evidence>
<evidence type="ECO:0000256" key="3">
    <source>
        <dbReference type="ARBA" id="ARBA00022575"/>
    </source>
</evidence>
<dbReference type="Proteomes" id="UP001165498">
    <property type="component" value="Unassembled WGS sequence"/>
</dbReference>
<dbReference type="InterPro" id="IPR004136">
    <property type="entry name" value="NMO"/>
</dbReference>
<gene>
    <name evidence="10" type="ORF">NM961_20310</name>
</gene>
<evidence type="ECO:0000313" key="10">
    <source>
        <dbReference type="EMBL" id="MCQ4167066.1"/>
    </source>
</evidence>
<evidence type="ECO:0000256" key="2">
    <source>
        <dbReference type="ARBA" id="ARBA00009881"/>
    </source>
</evidence>
<sequence length="378" mass="39444">MNTWKQTELMRRLDLSLPLVQGPFGGGLSAAELAAAVSEAGGLGSFGVHHLDAAGIAATAAAIRQRTARPFALNLWIPFEGSDAASADDAQFAAWLAPLQPYFDELGVAPPQRPARYSPAYAEQVEAVLAARPAVFSFVYGIPSADILARCRDLGIFTLGAATTPDEAVALEQAGVDGVVASGFEAGGHRVSFLRPAEESLTGTLALVPQVADAVRVPVVAAGGIADGRGIAAVLALGAQAAQIGTGFLACRESGTSDLHRRALLGPQARDTGLTRAFSGRLARGIRNRFMRELAAQPVAPYPQQNWLTARLRPAATAQGRADLMSLWCGQSAPLLATPDAPEATFPAAADYIARLMRETAAAVQRLENGVRFTSPKG</sequence>
<dbReference type="GO" id="GO:0004497">
    <property type="term" value="F:monooxygenase activity"/>
    <property type="evidence" value="ECO:0007669"/>
    <property type="project" value="UniProtKB-KW"/>
</dbReference>
<dbReference type="EMBL" id="JANFQO010000024">
    <property type="protein sequence ID" value="MCQ4167066.1"/>
    <property type="molecule type" value="Genomic_DNA"/>
</dbReference>
<evidence type="ECO:0000256" key="1">
    <source>
        <dbReference type="ARBA" id="ARBA00001917"/>
    </source>
</evidence>
<dbReference type="PANTHER" id="PTHR42747">
    <property type="entry name" value="NITRONATE MONOOXYGENASE-RELATED"/>
    <property type="match status" value="1"/>
</dbReference>
<comment type="similarity">
    <text evidence="2">Belongs to the nitronate monooxygenase family. NMO class I subfamily.</text>
</comment>
<evidence type="ECO:0000313" key="11">
    <source>
        <dbReference type="Proteomes" id="UP001165498"/>
    </source>
</evidence>
<comment type="catalytic activity">
    <reaction evidence="9">
        <text>3 propionate 3-nitronate + 3 O2 + H2O = 3 3-oxopropanoate + 2 nitrate + nitrite + H2O2 + 3 H(+)</text>
        <dbReference type="Rhea" id="RHEA:57332"/>
        <dbReference type="ChEBI" id="CHEBI:15377"/>
        <dbReference type="ChEBI" id="CHEBI:15378"/>
        <dbReference type="ChEBI" id="CHEBI:15379"/>
        <dbReference type="ChEBI" id="CHEBI:16240"/>
        <dbReference type="ChEBI" id="CHEBI:16301"/>
        <dbReference type="ChEBI" id="CHEBI:17632"/>
        <dbReference type="ChEBI" id="CHEBI:33190"/>
        <dbReference type="ChEBI" id="CHEBI:136067"/>
    </reaction>
</comment>
<keyword evidence="5" id="KW-0288">FMN</keyword>
<evidence type="ECO:0000256" key="5">
    <source>
        <dbReference type="ARBA" id="ARBA00022643"/>
    </source>
</evidence>
<comment type="caution">
    <text evidence="10">The sequence shown here is derived from an EMBL/GenBank/DDBJ whole genome shotgun (WGS) entry which is preliminary data.</text>
</comment>
<dbReference type="PANTHER" id="PTHR42747:SF3">
    <property type="entry name" value="NITRONATE MONOOXYGENASE-RELATED"/>
    <property type="match status" value="1"/>
</dbReference>
<comment type="cofactor">
    <cofactor evidence="1">
        <name>FMN</name>
        <dbReference type="ChEBI" id="CHEBI:58210"/>
    </cofactor>
</comment>
<name>A0ABT1QXS4_9GAMM</name>
<evidence type="ECO:0000256" key="9">
    <source>
        <dbReference type="ARBA" id="ARBA00049401"/>
    </source>
</evidence>
<evidence type="ECO:0000256" key="7">
    <source>
        <dbReference type="ARBA" id="ARBA00023033"/>
    </source>
</evidence>
<dbReference type="Pfam" id="PF03060">
    <property type="entry name" value="NMO"/>
    <property type="match status" value="1"/>
</dbReference>
<keyword evidence="7 10" id="KW-0503">Monooxygenase</keyword>
<keyword evidence="3" id="KW-0216">Detoxification</keyword>